<dbReference type="GO" id="GO:0003677">
    <property type="term" value="F:DNA binding"/>
    <property type="evidence" value="ECO:0007669"/>
    <property type="project" value="InterPro"/>
</dbReference>
<dbReference type="SUPFAM" id="SSF52540">
    <property type="entry name" value="P-loop containing nucleoside triphosphate hydrolases"/>
    <property type="match status" value="1"/>
</dbReference>
<evidence type="ECO:0000313" key="9">
    <source>
        <dbReference type="EMBL" id="HBT50441.1"/>
    </source>
</evidence>
<evidence type="ECO:0000313" key="10">
    <source>
        <dbReference type="Proteomes" id="UP000264445"/>
    </source>
</evidence>
<keyword evidence="3" id="KW-0808">Transferase</keyword>
<comment type="caution">
    <text evidence="9">The sequence shown here is derived from an EMBL/GenBank/DDBJ whole genome shotgun (WGS) entry which is preliminary data.</text>
</comment>
<dbReference type="PANTHER" id="PTHR11669:SF8">
    <property type="entry name" value="DNA POLYMERASE III SUBUNIT DELTA"/>
    <property type="match status" value="1"/>
</dbReference>
<proteinExistence type="predicted"/>
<evidence type="ECO:0000256" key="5">
    <source>
        <dbReference type="ARBA" id="ARBA00022705"/>
    </source>
</evidence>
<dbReference type="InterPro" id="IPR004622">
    <property type="entry name" value="DNA_pol_HolB"/>
</dbReference>
<dbReference type="AlphaFoldDB" id="A0A357VS10"/>
<dbReference type="EC" id="2.7.7.7" evidence="1"/>
<evidence type="ECO:0000256" key="3">
    <source>
        <dbReference type="ARBA" id="ARBA00022679"/>
    </source>
</evidence>
<reference evidence="9 10" key="1">
    <citation type="journal article" date="2018" name="Nat. Biotechnol.">
        <title>A standardized bacterial taxonomy based on genome phylogeny substantially revises the tree of life.</title>
        <authorList>
            <person name="Parks D.H."/>
            <person name="Chuvochina M."/>
            <person name="Waite D.W."/>
            <person name="Rinke C."/>
            <person name="Skarshewski A."/>
            <person name="Chaumeil P.A."/>
            <person name="Hugenholtz P."/>
        </authorList>
    </citation>
    <scope>NUCLEOTIDE SEQUENCE [LARGE SCALE GENOMIC DNA]</scope>
    <source>
        <strain evidence="9">UBA12544</strain>
    </source>
</reference>
<dbReference type="Proteomes" id="UP000264445">
    <property type="component" value="Unassembled WGS sequence"/>
</dbReference>
<evidence type="ECO:0000256" key="1">
    <source>
        <dbReference type="ARBA" id="ARBA00012417"/>
    </source>
</evidence>
<dbReference type="NCBIfam" id="TIGR00678">
    <property type="entry name" value="holB"/>
    <property type="match status" value="1"/>
</dbReference>
<accession>A0A357VS10</accession>
<gene>
    <name evidence="9" type="primary">holB</name>
    <name evidence="9" type="ORF">DEA61_11875</name>
</gene>
<dbReference type="GO" id="GO:0003887">
    <property type="term" value="F:DNA-directed DNA polymerase activity"/>
    <property type="evidence" value="ECO:0007669"/>
    <property type="project" value="UniProtKB-KW"/>
</dbReference>
<dbReference type="GO" id="GO:0009360">
    <property type="term" value="C:DNA polymerase III complex"/>
    <property type="evidence" value="ECO:0007669"/>
    <property type="project" value="InterPro"/>
</dbReference>
<name>A0A357VS10_9THEO</name>
<organism evidence="9 10">
    <name type="scientific">Caldanaerobacter subterraneus</name>
    <dbReference type="NCBI Taxonomy" id="911092"/>
    <lineage>
        <taxon>Bacteria</taxon>
        <taxon>Bacillati</taxon>
        <taxon>Bacillota</taxon>
        <taxon>Clostridia</taxon>
        <taxon>Thermoanaerobacterales</taxon>
        <taxon>Thermoanaerobacteraceae</taxon>
        <taxon>Caldanaerobacter</taxon>
    </lineage>
</organism>
<comment type="catalytic activity">
    <reaction evidence="7">
        <text>DNA(n) + a 2'-deoxyribonucleoside 5'-triphosphate = DNA(n+1) + diphosphate</text>
        <dbReference type="Rhea" id="RHEA:22508"/>
        <dbReference type="Rhea" id="RHEA-COMP:17339"/>
        <dbReference type="Rhea" id="RHEA-COMP:17340"/>
        <dbReference type="ChEBI" id="CHEBI:33019"/>
        <dbReference type="ChEBI" id="CHEBI:61560"/>
        <dbReference type="ChEBI" id="CHEBI:173112"/>
        <dbReference type="EC" id="2.7.7.7"/>
    </reaction>
</comment>
<keyword evidence="5" id="KW-0235">DNA replication</keyword>
<dbReference type="Gene3D" id="1.20.272.10">
    <property type="match status" value="1"/>
</dbReference>
<feature type="domain" description="DNA polymerase III delta subunit C-terminal" evidence="8">
    <location>
        <begin position="205"/>
        <end position="319"/>
    </location>
</feature>
<dbReference type="GO" id="GO:0006261">
    <property type="term" value="P:DNA-templated DNA replication"/>
    <property type="evidence" value="ECO:0007669"/>
    <property type="project" value="TreeGrafter"/>
</dbReference>
<evidence type="ECO:0000256" key="6">
    <source>
        <dbReference type="ARBA" id="ARBA00022932"/>
    </source>
</evidence>
<sequence>MLRVYGHEEILKVFRNIINQNKISNAYLFVGEEGLGKRFLAEYFAMMVNCKGNDKPCFKCSSCVKMLKKSHPDVFIIEPEGDSIKVETVRYINAEINIKPYESFKKVFIIDRADKMTPAAQNAFLKTLEEPPLYGLFILISPQIEALLPTVVSRCNVVRFKRERKEVIKEYLIGEKGVSEEEAEVLAHLADGNFGEADKLVDENYKKLRSNVLSEIEKIFEKKGFEVLNEYSFFEENKEQIEEVLKIFLSYLRDVLVFKTTKNLKFIKNVDYIDSIEKLESKLTFKRLNNIINRIEQFNSQLKSNVNYQLAVENLLLDILGGQ</sequence>
<dbReference type="PANTHER" id="PTHR11669">
    <property type="entry name" value="REPLICATION FACTOR C / DNA POLYMERASE III GAMMA-TAU SUBUNIT"/>
    <property type="match status" value="1"/>
</dbReference>
<evidence type="ECO:0000256" key="4">
    <source>
        <dbReference type="ARBA" id="ARBA00022695"/>
    </source>
</evidence>
<dbReference type="Pfam" id="PF13177">
    <property type="entry name" value="DNA_pol3_delta2"/>
    <property type="match status" value="1"/>
</dbReference>
<dbReference type="Pfam" id="PF09115">
    <property type="entry name" value="DNApol3-delta_C"/>
    <property type="match status" value="1"/>
</dbReference>
<evidence type="ECO:0000256" key="2">
    <source>
        <dbReference type="ARBA" id="ARBA00014363"/>
    </source>
</evidence>
<protein>
    <recommendedName>
        <fullName evidence="2">DNA polymerase III subunit delta'</fullName>
        <ecNumber evidence="1">2.7.7.7</ecNumber>
    </recommendedName>
</protein>
<dbReference type="Gene3D" id="3.40.50.300">
    <property type="entry name" value="P-loop containing nucleotide triphosphate hydrolases"/>
    <property type="match status" value="1"/>
</dbReference>
<dbReference type="InterPro" id="IPR015199">
    <property type="entry name" value="DNA_pol_III_delta_C"/>
</dbReference>
<dbReference type="InterPro" id="IPR027417">
    <property type="entry name" value="P-loop_NTPase"/>
</dbReference>
<keyword evidence="6" id="KW-0239">DNA-directed DNA polymerase</keyword>
<dbReference type="GO" id="GO:0008408">
    <property type="term" value="F:3'-5' exonuclease activity"/>
    <property type="evidence" value="ECO:0007669"/>
    <property type="project" value="InterPro"/>
</dbReference>
<evidence type="ECO:0000256" key="7">
    <source>
        <dbReference type="ARBA" id="ARBA00049244"/>
    </source>
</evidence>
<keyword evidence="4" id="KW-0548">Nucleotidyltransferase</keyword>
<dbReference type="RefSeq" id="WP_009610868.1">
    <property type="nucleotide sequence ID" value="NZ_DOLB01000172.1"/>
</dbReference>
<dbReference type="InterPro" id="IPR050238">
    <property type="entry name" value="DNA_Rep/Repair_Clamp_Loader"/>
</dbReference>
<dbReference type="FunFam" id="3.40.50.300:FF:001255">
    <property type="entry name" value="DNA polymerase III subunit delta"/>
    <property type="match status" value="1"/>
</dbReference>
<evidence type="ECO:0000259" key="8">
    <source>
        <dbReference type="Pfam" id="PF09115"/>
    </source>
</evidence>
<dbReference type="EMBL" id="DOLB01000172">
    <property type="protein sequence ID" value="HBT50441.1"/>
    <property type="molecule type" value="Genomic_DNA"/>
</dbReference>